<feature type="non-terminal residue" evidence="1">
    <location>
        <position position="107"/>
    </location>
</feature>
<accession>A0AAV0DV42</accession>
<proteinExistence type="predicted"/>
<name>A0AAV0DV42_9ASTE</name>
<reference evidence="1" key="1">
    <citation type="submission" date="2022-07" db="EMBL/GenBank/DDBJ databases">
        <authorList>
            <person name="Macas J."/>
            <person name="Novak P."/>
            <person name="Neumann P."/>
        </authorList>
    </citation>
    <scope>NUCLEOTIDE SEQUENCE</scope>
</reference>
<dbReference type="Proteomes" id="UP001152523">
    <property type="component" value="Unassembled WGS sequence"/>
</dbReference>
<evidence type="ECO:0000313" key="1">
    <source>
        <dbReference type="EMBL" id="CAH9107193.1"/>
    </source>
</evidence>
<organism evidence="1 2">
    <name type="scientific">Cuscuta epithymum</name>
    <dbReference type="NCBI Taxonomy" id="186058"/>
    <lineage>
        <taxon>Eukaryota</taxon>
        <taxon>Viridiplantae</taxon>
        <taxon>Streptophyta</taxon>
        <taxon>Embryophyta</taxon>
        <taxon>Tracheophyta</taxon>
        <taxon>Spermatophyta</taxon>
        <taxon>Magnoliopsida</taxon>
        <taxon>eudicotyledons</taxon>
        <taxon>Gunneridae</taxon>
        <taxon>Pentapetalae</taxon>
        <taxon>asterids</taxon>
        <taxon>lamiids</taxon>
        <taxon>Solanales</taxon>
        <taxon>Convolvulaceae</taxon>
        <taxon>Cuscuteae</taxon>
        <taxon>Cuscuta</taxon>
        <taxon>Cuscuta subgen. Cuscuta</taxon>
    </lineage>
</organism>
<dbReference type="AlphaFoldDB" id="A0AAV0DV42"/>
<comment type="caution">
    <text evidence="1">The sequence shown here is derived from an EMBL/GenBank/DDBJ whole genome shotgun (WGS) entry which is preliminary data.</text>
</comment>
<evidence type="ECO:0000313" key="2">
    <source>
        <dbReference type="Proteomes" id="UP001152523"/>
    </source>
</evidence>
<protein>
    <submittedName>
        <fullName evidence="1">Uncharacterized protein</fullName>
    </submittedName>
</protein>
<keyword evidence="2" id="KW-1185">Reference proteome</keyword>
<dbReference type="EMBL" id="CAMAPF010000141">
    <property type="protein sequence ID" value="CAH9107193.1"/>
    <property type="molecule type" value="Genomic_DNA"/>
</dbReference>
<sequence length="107" mass="12175">MVRTLISHSVTITRNDSLFLPAYSIFQEEGGASKTTINDFSITIIQTCITVKDFCNMPAILECRNKRESKSAKEKITQGFYFNNNPSHSIIESAYRHEPEHVLHNTP</sequence>
<gene>
    <name evidence="1" type="ORF">CEPIT_LOCUS17859</name>
</gene>